<dbReference type="EMBL" id="CADCTR010000485">
    <property type="protein sequence ID" value="CAA9243581.1"/>
    <property type="molecule type" value="Genomic_DNA"/>
</dbReference>
<dbReference type="AlphaFoldDB" id="A0A6J4I911"/>
<organism evidence="1">
    <name type="scientific">uncultured Chloroflexia bacterium</name>
    <dbReference type="NCBI Taxonomy" id="1672391"/>
    <lineage>
        <taxon>Bacteria</taxon>
        <taxon>Bacillati</taxon>
        <taxon>Chloroflexota</taxon>
        <taxon>Chloroflexia</taxon>
        <taxon>environmental samples</taxon>
    </lineage>
</organism>
<reference evidence="1" key="1">
    <citation type="submission" date="2020-02" db="EMBL/GenBank/DDBJ databases">
        <authorList>
            <person name="Meier V. D."/>
        </authorList>
    </citation>
    <scope>NUCLEOTIDE SEQUENCE</scope>
    <source>
        <strain evidence="1">AVDCRST_MAG93</strain>
    </source>
</reference>
<sequence length="43" mass="4603">TLHNAVCAHTIKLAGKCYLDGIVTLTLSDAAEHRLHRSSAAPF</sequence>
<protein>
    <submittedName>
        <fullName evidence="1">Uncharacterized protein</fullName>
    </submittedName>
</protein>
<feature type="non-terminal residue" evidence="1">
    <location>
        <position position="1"/>
    </location>
</feature>
<evidence type="ECO:0000313" key="1">
    <source>
        <dbReference type="EMBL" id="CAA9243581.1"/>
    </source>
</evidence>
<name>A0A6J4I911_9CHLR</name>
<proteinExistence type="predicted"/>
<gene>
    <name evidence="1" type="ORF">AVDCRST_MAG93-1434</name>
</gene>
<accession>A0A6J4I911</accession>